<dbReference type="KEGG" id="pmf:P9303_13801"/>
<reference evidence="1 2" key="1">
    <citation type="journal article" date="2007" name="PLoS Genet.">
        <title>Patterns and implications of gene gain and loss in the evolution of Prochlorococcus.</title>
        <authorList>
            <person name="Kettler G.C."/>
            <person name="Martiny A.C."/>
            <person name="Huang K."/>
            <person name="Zucker J."/>
            <person name="Coleman M.L."/>
            <person name="Rodrigue S."/>
            <person name="Chen F."/>
            <person name="Lapidus A."/>
            <person name="Ferriera S."/>
            <person name="Johnson J."/>
            <person name="Steglich C."/>
            <person name="Church G.M."/>
            <person name="Richardson P."/>
            <person name="Chisholm S.W."/>
        </authorList>
    </citation>
    <scope>NUCLEOTIDE SEQUENCE [LARGE SCALE GENOMIC DNA]</scope>
    <source>
        <strain evidence="1 2">MIT 9303</strain>
    </source>
</reference>
<dbReference type="HOGENOM" id="CLU_2790629_0_0_3"/>
<protein>
    <submittedName>
        <fullName evidence="1">Uncharacterized protein</fullName>
    </submittedName>
</protein>
<organism evidence="1 2">
    <name type="scientific">Prochlorococcus marinus (strain MIT 9303)</name>
    <dbReference type="NCBI Taxonomy" id="59922"/>
    <lineage>
        <taxon>Bacteria</taxon>
        <taxon>Bacillati</taxon>
        <taxon>Cyanobacteriota</taxon>
        <taxon>Cyanophyceae</taxon>
        <taxon>Synechococcales</taxon>
        <taxon>Prochlorococcaceae</taxon>
        <taxon>Prochlorococcus</taxon>
    </lineage>
</organism>
<proteinExistence type="predicted"/>
<dbReference type="EMBL" id="CP000554">
    <property type="protein sequence ID" value="ABM78127.1"/>
    <property type="molecule type" value="Genomic_DNA"/>
</dbReference>
<dbReference type="RefSeq" id="WP_011826025.1">
    <property type="nucleotide sequence ID" value="NC_008820.1"/>
</dbReference>
<sequence>MDKLGSDLKGRLALFVPHGLEVEDPDHKVPLTPQHLEPTVHGYESVGLGVELVELLLRSFWHPLDPSS</sequence>
<dbReference type="Proteomes" id="UP000002274">
    <property type="component" value="Chromosome"/>
</dbReference>
<dbReference type="AlphaFoldDB" id="A2C9G7"/>
<evidence type="ECO:0000313" key="1">
    <source>
        <dbReference type="EMBL" id="ABM78127.1"/>
    </source>
</evidence>
<name>A2C9G7_PROM3</name>
<gene>
    <name evidence="1" type="ordered locus">P9303_13801</name>
</gene>
<accession>A2C9G7</accession>
<evidence type="ECO:0000313" key="2">
    <source>
        <dbReference type="Proteomes" id="UP000002274"/>
    </source>
</evidence>